<protein>
    <submittedName>
        <fullName evidence="1">Uncharacterized protein</fullName>
    </submittedName>
</protein>
<keyword evidence="2" id="KW-1185">Reference proteome</keyword>
<evidence type="ECO:0000313" key="2">
    <source>
        <dbReference type="Proteomes" id="UP000005801"/>
    </source>
</evidence>
<organism evidence="1 2">
    <name type="scientific">Plesiocystis pacifica SIR-1</name>
    <dbReference type="NCBI Taxonomy" id="391625"/>
    <lineage>
        <taxon>Bacteria</taxon>
        <taxon>Pseudomonadati</taxon>
        <taxon>Myxococcota</taxon>
        <taxon>Polyangia</taxon>
        <taxon>Nannocystales</taxon>
        <taxon>Nannocystaceae</taxon>
        <taxon>Plesiocystis</taxon>
    </lineage>
</organism>
<sequence>MSGAPWSESKQWHRDVEVVPGRRLWVLLPPALRVLQPTEVRVPPTGQATLRARFEPPVTLAGLRFVELSLEASVSWTEFRRGAFEKHGYWVTAGVLAEVGHVRLPWRPRRVRAAAGPVGFRMGGAVDWFTPADALRWRGLPFAAGHPLTLAYERGVLGEALSIGGVELPAGTAVEIDPDDGSALEARLATPMVAYGHEVPAGAFVGLSRGPTPRSIVVGTSTGRWTIEPDGTRRDLCFAPTDV</sequence>
<accession>A6G2Q5</accession>
<evidence type="ECO:0000313" key="1">
    <source>
        <dbReference type="EMBL" id="EDM79755.1"/>
    </source>
</evidence>
<name>A6G2Q5_9BACT</name>
<reference evidence="1 2" key="1">
    <citation type="submission" date="2007-06" db="EMBL/GenBank/DDBJ databases">
        <authorList>
            <person name="Shimkets L."/>
            <person name="Ferriera S."/>
            <person name="Johnson J."/>
            <person name="Kravitz S."/>
            <person name="Beeson K."/>
            <person name="Sutton G."/>
            <person name="Rogers Y.-H."/>
            <person name="Friedman R."/>
            <person name="Frazier M."/>
            <person name="Venter J.C."/>
        </authorList>
    </citation>
    <scope>NUCLEOTIDE SEQUENCE [LARGE SCALE GENOMIC DNA]</scope>
    <source>
        <strain evidence="1 2">SIR-1</strain>
    </source>
</reference>
<dbReference type="Proteomes" id="UP000005801">
    <property type="component" value="Unassembled WGS sequence"/>
</dbReference>
<proteinExistence type="predicted"/>
<dbReference type="EMBL" id="ABCS01000016">
    <property type="protein sequence ID" value="EDM79755.1"/>
    <property type="molecule type" value="Genomic_DNA"/>
</dbReference>
<dbReference type="AlphaFoldDB" id="A6G2Q5"/>
<gene>
    <name evidence="1" type="ORF">PPSIR1_31688</name>
</gene>
<dbReference type="STRING" id="391625.PPSIR1_31688"/>
<comment type="caution">
    <text evidence="1">The sequence shown here is derived from an EMBL/GenBank/DDBJ whole genome shotgun (WGS) entry which is preliminary data.</text>
</comment>